<evidence type="ECO:0000256" key="3">
    <source>
        <dbReference type="ARBA" id="ARBA00022692"/>
    </source>
</evidence>
<keyword evidence="2" id="KW-1003">Cell membrane</keyword>
<dbReference type="Proteomes" id="UP001596317">
    <property type="component" value="Unassembled WGS sequence"/>
</dbReference>
<comment type="subcellular location">
    <subcellularLocation>
        <location evidence="1">Cell membrane</location>
        <topology evidence="1">Multi-pass membrane protein</topology>
    </subcellularLocation>
</comment>
<dbReference type="RefSeq" id="WP_380055756.1">
    <property type="nucleotide sequence ID" value="NZ_JBHSWB010000001.1"/>
</dbReference>
<feature type="domain" description="Major facilitator superfamily (MFS) profile" evidence="7">
    <location>
        <begin position="1"/>
        <end position="184"/>
    </location>
</feature>
<organism evidence="8 9">
    <name type="scientific">Deinococcus multiflagellatus</name>
    <dbReference type="NCBI Taxonomy" id="1656887"/>
    <lineage>
        <taxon>Bacteria</taxon>
        <taxon>Thermotogati</taxon>
        <taxon>Deinococcota</taxon>
        <taxon>Deinococci</taxon>
        <taxon>Deinococcales</taxon>
        <taxon>Deinococcaceae</taxon>
        <taxon>Deinococcus</taxon>
    </lineage>
</organism>
<evidence type="ECO:0000256" key="1">
    <source>
        <dbReference type="ARBA" id="ARBA00004651"/>
    </source>
</evidence>
<name>A0ABW1ZID6_9DEIO</name>
<dbReference type="SUPFAM" id="SSF103473">
    <property type="entry name" value="MFS general substrate transporter"/>
    <property type="match status" value="1"/>
</dbReference>
<dbReference type="PANTHER" id="PTHR23513">
    <property type="entry name" value="INTEGRAL MEMBRANE EFFLUX PROTEIN-RELATED"/>
    <property type="match status" value="1"/>
</dbReference>
<comment type="caution">
    <text evidence="8">The sequence shown here is derived from an EMBL/GenBank/DDBJ whole genome shotgun (WGS) entry which is preliminary data.</text>
</comment>
<gene>
    <name evidence="8" type="ORF">ACFP90_09895</name>
</gene>
<dbReference type="PANTHER" id="PTHR23513:SF6">
    <property type="entry name" value="MAJOR FACILITATOR SUPERFAMILY ASSOCIATED DOMAIN-CONTAINING PROTEIN"/>
    <property type="match status" value="1"/>
</dbReference>
<keyword evidence="3 6" id="KW-0812">Transmembrane</keyword>
<sequence length="184" mass="18570">MEPLIAKFGLSGDWQARGGTLQGALATLAITQSVGGVLGGILISTWGGLKRQRVLGVLVPMVVSGLAFAAFGASATVLGAAAALLVLGLTLPAMNAHSQSIWQSQVPPEMQGRVFSVRRLIAQFTAPASTALAGALAARYAPGSVAVVAGLVLAAVAALQLLNPVLRRVEDPSLAAHGTEMPAS</sequence>
<dbReference type="PROSITE" id="PS50850">
    <property type="entry name" value="MFS"/>
    <property type="match status" value="1"/>
</dbReference>
<dbReference type="InterPro" id="IPR020846">
    <property type="entry name" value="MFS_dom"/>
</dbReference>
<keyword evidence="4 6" id="KW-1133">Transmembrane helix</keyword>
<evidence type="ECO:0000256" key="6">
    <source>
        <dbReference type="SAM" id="Phobius"/>
    </source>
</evidence>
<proteinExistence type="predicted"/>
<feature type="transmembrane region" description="Helical" evidence="6">
    <location>
        <begin position="144"/>
        <end position="162"/>
    </location>
</feature>
<evidence type="ECO:0000313" key="8">
    <source>
        <dbReference type="EMBL" id="MFC6660631.1"/>
    </source>
</evidence>
<keyword evidence="9" id="KW-1185">Reference proteome</keyword>
<accession>A0ABW1ZID6</accession>
<evidence type="ECO:0000256" key="2">
    <source>
        <dbReference type="ARBA" id="ARBA00022475"/>
    </source>
</evidence>
<dbReference type="EMBL" id="JBHSWB010000001">
    <property type="protein sequence ID" value="MFC6660631.1"/>
    <property type="molecule type" value="Genomic_DNA"/>
</dbReference>
<evidence type="ECO:0000256" key="4">
    <source>
        <dbReference type="ARBA" id="ARBA00022989"/>
    </source>
</evidence>
<feature type="transmembrane region" description="Helical" evidence="6">
    <location>
        <begin position="54"/>
        <end position="71"/>
    </location>
</feature>
<evidence type="ECO:0000259" key="7">
    <source>
        <dbReference type="PROSITE" id="PS50850"/>
    </source>
</evidence>
<keyword evidence="5 6" id="KW-0472">Membrane</keyword>
<reference evidence="9" key="1">
    <citation type="journal article" date="2019" name="Int. J. Syst. Evol. Microbiol.">
        <title>The Global Catalogue of Microorganisms (GCM) 10K type strain sequencing project: providing services to taxonomists for standard genome sequencing and annotation.</title>
        <authorList>
            <consortium name="The Broad Institute Genomics Platform"/>
            <consortium name="The Broad Institute Genome Sequencing Center for Infectious Disease"/>
            <person name="Wu L."/>
            <person name="Ma J."/>
        </authorList>
    </citation>
    <scope>NUCLEOTIDE SEQUENCE [LARGE SCALE GENOMIC DNA]</scope>
    <source>
        <strain evidence="9">CCUG 63830</strain>
    </source>
</reference>
<dbReference type="Gene3D" id="1.20.1250.20">
    <property type="entry name" value="MFS general substrate transporter like domains"/>
    <property type="match status" value="1"/>
</dbReference>
<evidence type="ECO:0000256" key="5">
    <source>
        <dbReference type="ARBA" id="ARBA00023136"/>
    </source>
</evidence>
<protein>
    <recommendedName>
        <fullName evidence="7">Major facilitator superfamily (MFS) profile domain-containing protein</fullName>
    </recommendedName>
</protein>
<feature type="transmembrane region" description="Helical" evidence="6">
    <location>
        <begin position="20"/>
        <end position="42"/>
    </location>
</feature>
<evidence type="ECO:0000313" key="9">
    <source>
        <dbReference type="Proteomes" id="UP001596317"/>
    </source>
</evidence>
<dbReference type="InterPro" id="IPR036259">
    <property type="entry name" value="MFS_trans_sf"/>
</dbReference>